<dbReference type="PANTHER" id="PTHR46577:SF1">
    <property type="entry name" value="HTH-TYPE TRANSCRIPTIONAL REGULATORY PROTEIN GABR"/>
    <property type="match status" value="1"/>
</dbReference>
<dbReference type="GO" id="GO:0003700">
    <property type="term" value="F:DNA-binding transcription factor activity"/>
    <property type="evidence" value="ECO:0007669"/>
    <property type="project" value="InterPro"/>
</dbReference>
<dbReference type="InterPro" id="IPR004839">
    <property type="entry name" value="Aminotransferase_I/II_large"/>
</dbReference>
<dbReference type="GO" id="GO:0008483">
    <property type="term" value="F:transaminase activity"/>
    <property type="evidence" value="ECO:0007669"/>
    <property type="project" value="UniProtKB-KW"/>
</dbReference>
<evidence type="ECO:0000256" key="6">
    <source>
        <dbReference type="SAM" id="MobiDB-lite"/>
    </source>
</evidence>
<keyword evidence="8" id="KW-0032">Aminotransferase</keyword>
<evidence type="ECO:0000256" key="3">
    <source>
        <dbReference type="ARBA" id="ARBA00023015"/>
    </source>
</evidence>
<accession>A0A6L9UAV4</accession>
<feature type="region of interest" description="Disordered" evidence="6">
    <location>
        <begin position="1"/>
        <end position="22"/>
    </location>
</feature>
<keyword evidence="8" id="KW-0808">Transferase</keyword>
<keyword evidence="5" id="KW-0804">Transcription</keyword>
<dbReference type="CDD" id="cd00609">
    <property type="entry name" value="AAT_like"/>
    <property type="match status" value="1"/>
</dbReference>
<dbReference type="InterPro" id="IPR015422">
    <property type="entry name" value="PyrdxlP-dep_Trfase_small"/>
</dbReference>
<dbReference type="PROSITE" id="PS50949">
    <property type="entry name" value="HTH_GNTR"/>
    <property type="match status" value="1"/>
</dbReference>
<dbReference type="PANTHER" id="PTHR46577">
    <property type="entry name" value="HTH-TYPE TRANSCRIPTIONAL REGULATORY PROTEIN GABR"/>
    <property type="match status" value="1"/>
</dbReference>
<dbReference type="Gene3D" id="3.40.640.10">
    <property type="entry name" value="Type I PLP-dependent aspartate aminotransferase-like (Major domain)"/>
    <property type="match status" value="1"/>
</dbReference>
<evidence type="ECO:0000313" key="8">
    <source>
        <dbReference type="EMBL" id="NEI71638.1"/>
    </source>
</evidence>
<dbReference type="Pfam" id="PF00155">
    <property type="entry name" value="Aminotran_1_2"/>
    <property type="match status" value="1"/>
</dbReference>
<dbReference type="Pfam" id="PF00392">
    <property type="entry name" value="GntR"/>
    <property type="match status" value="1"/>
</dbReference>
<feature type="domain" description="HTH gntR-type" evidence="7">
    <location>
        <begin position="68"/>
        <end position="136"/>
    </location>
</feature>
<gene>
    <name evidence="8" type="ORF">GR212_18815</name>
</gene>
<dbReference type="InterPro" id="IPR015424">
    <property type="entry name" value="PyrdxlP-dep_Trfase"/>
</dbReference>
<dbReference type="SUPFAM" id="SSF53383">
    <property type="entry name" value="PLP-dependent transferases"/>
    <property type="match status" value="1"/>
</dbReference>
<protein>
    <submittedName>
        <fullName evidence="8">Aminotransferase class I/II-fold pyridoxal phosphate-dependent enzyme</fullName>
    </submittedName>
</protein>
<dbReference type="SMART" id="SM00345">
    <property type="entry name" value="HTH_GNTR"/>
    <property type="match status" value="1"/>
</dbReference>
<proteinExistence type="inferred from homology"/>
<reference evidence="8 9" key="1">
    <citation type="submission" date="2019-12" db="EMBL/GenBank/DDBJ databases">
        <title>Rhizobium genotypes associated with high levels of biological nitrogen fixation by grain legumes in a temperate-maritime cropping system.</title>
        <authorList>
            <person name="Maluk M."/>
            <person name="Francesc Ferrando Molina F."/>
            <person name="Lopez Del Egido L."/>
            <person name="Lafos M."/>
            <person name="Langarica-Fuentes A."/>
            <person name="Gebre Yohannes G."/>
            <person name="Young M.W."/>
            <person name="Martin P."/>
            <person name="Gantlett R."/>
            <person name="Kenicer G."/>
            <person name="Hawes C."/>
            <person name="Begg G.S."/>
            <person name="Quilliam R.S."/>
            <person name="Squire G.R."/>
            <person name="Poole P.S."/>
            <person name="Young P.W."/>
            <person name="Iannetta P.M."/>
            <person name="James E.K."/>
        </authorList>
    </citation>
    <scope>NUCLEOTIDE SEQUENCE [LARGE SCALE GENOMIC DNA]</scope>
    <source>
        <strain evidence="8 9">JHI1118</strain>
    </source>
</reference>
<keyword evidence="2" id="KW-0663">Pyridoxal phosphate</keyword>
<evidence type="ECO:0000256" key="1">
    <source>
        <dbReference type="ARBA" id="ARBA00005384"/>
    </source>
</evidence>
<dbReference type="Gene3D" id="3.90.1150.10">
    <property type="entry name" value="Aspartate Aminotransferase, domain 1"/>
    <property type="match status" value="1"/>
</dbReference>
<keyword evidence="4" id="KW-0238">DNA-binding</keyword>
<dbReference type="CDD" id="cd07377">
    <property type="entry name" value="WHTH_GntR"/>
    <property type="match status" value="1"/>
</dbReference>
<dbReference type="PRINTS" id="PR00035">
    <property type="entry name" value="HTHGNTR"/>
</dbReference>
<dbReference type="InterPro" id="IPR036388">
    <property type="entry name" value="WH-like_DNA-bd_sf"/>
</dbReference>
<organism evidence="8 9">
    <name type="scientific">Rhizobium lusitanum</name>
    <dbReference type="NCBI Taxonomy" id="293958"/>
    <lineage>
        <taxon>Bacteria</taxon>
        <taxon>Pseudomonadati</taxon>
        <taxon>Pseudomonadota</taxon>
        <taxon>Alphaproteobacteria</taxon>
        <taxon>Hyphomicrobiales</taxon>
        <taxon>Rhizobiaceae</taxon>
        <taxon>Rhizobium/Agrobacterium group</taxon>
        <taxon>Rhizobium</taxon>
    </lineage>
</organism>
<dbReference type="InterPro" id="IPR015421">
    <property type="entry name" value="PyrdxlP-dep_Trfase_major"/>
</dbReference>
<name>A0A6L9UAV4_9HYPH</name>
<keyword evidence="3" id="KW-0805">Transcription regulation</keyword>
<evidence type="ECO:0000259" key="7">
    <source>
        <dbReference type="PROSITE" id="PS50949"/>
    </source>
</evidence>
<evidence type="ECO:0000256" key="2">
    <source>
        <dbReference type="ARBA" id="ARBA00022898"/>
    </source>
</evidence>
<dbReference type="GO" id="GO:0030170">
    <property type="term" value="F:pyridoxal phosphate binding"/>
    <property type="evidence" value="ECO:0007669"/>
    <property type="project" value="InterPro"/>
</dbReference>
<dbReference type="InterPro" id="IPR000524">
    <property type="entry name" value="Tscrpt_reg_HTH_GntR"/>
</dbReference>
<evidence type="ECO:0000256" key="4">
    <source>
        <dbReference type="ARBA" id="ARBA00023125"/>
    </source>
</evidence>
<dbReference type="InterPro" id="IPR051446">
    <property type="entry name" value="HTH_trans_reg/aminotransferase"/>
</dbReference>
<feature type="compositionally biased region" description="Basic and acidic residues" evidence="6">
    <location>
        <begin position="1"/>
        <end position="12"/>
    </location>
</feature>
<dbReference type="Gene3D" id="1.10.10.10">
    <property type="entry name" value="Winged helix-like DNA-binding domain superfamily/Winged helix DNA-binding domain"/>
    <property type="match status" value="1"/>
</dbReference>
<sequence>MGTGDIDGKHEPPPGLFSGESSLCSPQTKLLHSAGSDKVHLSRSGPGMNRISPARISRLIGNWRAPEGKVSQQLSAAIARLITARELPVGGLLPSERALAAALAVSRGTIVAAYASLRDAGVLDSRHGSGHRIIASATAPGSAHTRLAGEIPAHPQDIDMTSGALPPSPILTRMLASLRGTELASVAAGLGYDASGLPALRWAVARYYTDLGLATHPDNILITSGAQQAVWLLANAMVDASDAVIVEDPVYRGSLEAFRRRNARIVPVAVTERGLDMPQLEKALKNRPKLLYLFPEAHNPTGRSLDDESRRDLAALLERHPTFLVEDGAQNELSTLAGATPRLFASEVDPNHVATIGTLSKLFWGGIRIGWIRAAPPVVKRLASFKAVNDLGCSMFDQHLAIGLLENIPEARAYRHQEIASHLKIAEDLIAERAAGRWRWSRPSAGTAMWIRMPGIDAVALCQEAQRHRLFLSAGPGYSAHENFGDVLRLPFVRPPEIMRFAIETICDLAGTARAA</sequence>
<dbReference type="InterPro" id="IPR036390">
    <property type="entry name" value="WH_DNA-bd_sf"/>
</dbReference>
<evidence type="ECO:0000256" key="5">
    <source>
        <dbReference type="ARBA" id="ARBA00023163"/>
    </source>
</evidence>
<dbReference type="SUPFAM" id="SSF46785">
    <property type="entry name" value="Winged helix' DNA-binding domain"/>
    <property type="match status" value="1"/>
</dbReference>
<dbReference type="EMBL" id="WUEY01000008">
    <property type="protein sequence ID" value="NEI71638.1"/>
    <property type="molecule type" value="Genomic_DNA"/>
</dbReference>
<dbReference type="AlphaFoldDB" id="A0A6L9UAV4"/>
<dbReference type="Proteomes" id="UP000483035">
    <property type="component" value="Unassembled WGS sequence"/>
</dbReference>
<comment type="caution">
    <text evidence="8">The sequence shown here is derived from an EMBL/GenBank/DDBJ whole genome shotgun (WGS) entry which is preliminary data.</text>
</comment>
<dbReference type="GO" id="GO:0003677">
    <property type="term" value="F:DNA binding"/>
    <property type="evidence" value="ECO:0007669"/>
    <property type="project" value="UniProtKB-KW"/>
</dbReference>
<comment type="similarity">
    <text evidence="1">In the C-terminal section; belongs to the class-I pyridoxal-phosphate-dependent aminotransferase family.</text>
</comment>
<evidence type="ECO:0000313" key="9">
    <source>
        <dbReference type="Proteomes" id="UP000483035"/>
    </source>
</evidence>